<dbReference type="InterPro" id="IPR041247">
    <property type="entry name" value="Rad52_fam"/>
</dbReference>
<reference evidence="4 5" key="1">
    <citation type="submission" date="2017-02" db="EMBL/GenBank/DDBJ databases">
        <authorList>
            <person name="Peterson S.W."/>
        </authorList>
    </citation>
    <scope>NUCLEOTIDE SEQUENCE [LARGE SCALE GENOMIC DNA]</scope>
    <source>
        <strain evidence="4 5">ATCC 700028</strain>
    </source>
</reference>
<keyword evidence="2" id="KW-0227">DNA damage</keyword>
<dbReference type="EMBL" id="FUWX01000035">
    <property type="protein sequence ID" value="SKA08730.1"/>
    <property type="molecule type" value="Genomic_DNA"/>
</dbReference>
<dbReference type="STRING" id="180163.SAMN02745174_02507"/>
<comment type="similarity">
    <text evidence="1">Belongs to the RAD52 family.</text>
</comment>
<evidence type="ECO:0000256" key="3">
    <source>
        <dbReference type="ARBA" id="ARBA00023204"/>
    </source>
</evidence>
<evidence type="ECO:0000313" key="5">
    <source>
        <dbReference type="Proteomes" id="UP000191153"/>
    </source>
</evidence>
<dbReference type="Proteomes" id="UP000191153">
    <property type="component" value="Unassembled WGS sequence"/>
</dbReference>
<protein>
    <submittedName>
        <fullName evidence="4">Rad52/22 family double-strand break repair protein</fullName>
    </submittedName>
</protein>
<proteinExistence type="inferred from homology"/>
<dbReference type="SUPFAM" id="SSF54768">
    <property type="entry name" value="dsRNA-binding domain-like"/>
    <property type="match status" value="1"/>
</dbReference>
<accession>A0A1T4QYC5</accession>
<evidence type="ECO:0000313" key="4">
    <source>
        <dbReference type="EMBL" id="SKA08730.1"/>
    </source>
</evidence>
<dbReference type="Pfam" id="PF04098">
    <property type="entry name" value="Rad52_Rad22"/>
    <property type="match status" value="1"/>
</dbReference>
<keyword evidence="3" id="KW-0234">DNA repair</keyword>
<dbReference type="AlphaFoldDB" id="A0A1T4QYC5"/>
<evidence type="ECO:0000256" key="2">
    <source>
        <dbReference type="ARBA" id="ARBA00022763"/>
    </source>
</evidence>
<gene>
    <name evidence="4" type="ORF">SAMN02745174_02507</name>
</gene>
<evidence type="ECO:0000256" key="1">
    <source>
        <dbReference type="ARBA" id="ARBA00006638"/>
    </source>
</evidence>
<organism evidence="4 5">
    <name type="scientific">Cetobacterium ceti</name>
    <dbReference type="NCBI Taxonomy" id="180163"/>
    <lineage>
        <taxon>Bacteria</taxon>
        <taxon>Fusobacteriati</taxon>
        <taxon>Fusobacteriota</taxon>
        <taxon>Fusobacteriia</taxon>
        <taxon>Fusobacteriales</taxon>
        <taxon>Fusobacteriaceae</taxon>
        <taxon>Cetobacterium</taxon>
    </lineage>
</organism>
<dbReference type="InterPro" id="IPR042525">
    <property type="entry name" value="Rad52_Rad59_Rad22_sf"/>
</dbReference>
<dbReference type="GO" id="GO:0006310">
    <property type="term" value="P:DNA recombination"/>
    <property type="evidence" value="ECO:0007669"/>
    <property type="project" value="UniProtKB-ARBA"/>
</dbReference>
<dbReference type="Gene3D" id="3.30.390.80">
    <property type="entry name" value="DNA repair protein Rad52/59/22"/>
    <property type="match status" value="1"/>
</dbReference>
<sequence>MDIKRELEKKFDNVKWRVQSCGLSSNSKKWARLTPYLDINCIIERLDSLFGWDGWQSKEFINENHSVTVELKLWSDKRNEWITRAGTSDIVEKNSQALSENAIKSAATSAFKRAAACFGIGLYLKEIKEVWGKEVSPGTPGSYKCENKKNNLEFYVVPDTDKIKNKLFETKENIEITKSENIIPLVHKEKPILTGESEIGKEKAMILASEIKKEFPTNYKKIIEDFKAYFKIDKLEKLSISKMERIRKVDYQIAQYKFSYDFKKVN</sequence>
<name>A0A1T4QYC5_9FUSO</name>
<dbReference type="GO" id="GO:0006302">
    <property type="term" value="P:double-strand break repair"/>
    <property type="evidence" value="ECO:0007669"/>
    <property type="project" value="UniProtKB-ARBA"/>
</dbReference>
<keyword evidence="5" id="KW-1185">Reference proteome</keyword>
<dbReference type="OrthoDB" id="9805874at2"/>
<dbReference type="RefSeq" id="WP_078694921.1">
    <property type="nucleotide sequence ID" value="NZ_FUWX01000035.1"/>
</dbReference>